<feature type="non-terminal residue" evidence="2">
    <location>
        <position position="100"/>
    </location>
</feature>
<organism evidence="2 3">
    <name type="scientific">Cirrhinus mrigala</name>
    <name type="common">Mrigala</name>
    <dbReference type="NCBI Taxonomy" id="683832"/>
    <lineage>
        <taxon>Eukaryota</taxon>
        <taxon>Metazoa</taxon>
        <taxon>Chordata</taxon>
        <taxon>Craniata</taxon>
        <taxon>Vertebrata</taxon>
        <taxon>Euteleostomi</taxon>
        <taxon>Actinopterygii</taxon>
        <taxon>Neopterygii</taxon>
        <taxon>Teleostei</taxon>
        <taxon>Ostariophysi</taxon>
        <taxon>Cypriniformes</taxon>
        <taxon>Cyprinidae</taxon>
        <taxon>Labeoninae</taxon>
        <taxon>Labeonini</taxon>
        <taxon>Cirrhinus</taxon>
    </lineage>
</organism>
<name>A0ABD0NN44_CIRMR</name>
<comment type="caution">
    <text evidence="2">The sequence shown here is derived from an EMBL/GenBank/DDBJ whole genome shotgun (WGS) entry which is preliminary data.</text>
</comment>
<keyword evidence="3" id="KW-1185">Reference proteome</keyword>
<evidence type="ECO:0000259" key="1">
    <source>
        <dbReference type="PROSITE" id="PS50106"/>
    </source>
</evidence>
<dbReference type="InterPro" id="IPR052074">
    <property type="entry name" value="NonRcpt_TyrProt_Phosphatase"/>
</dbReference>
<dbReference type="Pfam" id="PF00595">
    <property type="entry name" value="PDZ"/>
    <property type="match status" value="1"/>
</dbReference>
<evidence type="ECO:0000313" key="2">
    <source>
        <dbReference type="EMBL" id="KAL0163194.1"/>
    </source>
</evidence>
<dbReference type="Gene3D" id="2.30.42.10">
    <property type="match status" value="1"/>
</dbReference>
<dbReference type="PANTHER" id="PTHR46900:SF1">
    <property type="entry name" value="TYROSINE-PROTEIN PHOSPHATASE NON-RECEPTOR TYPE 13"/>
    <property type="match status" value="1"/>
</dbReference>
<dbReference type="SMART" id="SM00228">
    <property type="entry name" value="PDZ"/>
    <property type="match status" value="1"/>
</dbReference>
<gene>
    <name evidence="2" type="ORF">M9458_042590</name>
</gene>
<evidence type="ECO:0000313" key="3">
    <source>
        <dbReference type="Proteomes" id="UP001529510"/>
    </source>
</evidence>
<dbReference type="PROSITE" id="PS50106">
    <property type="entry name" value="PDZ"/>
    <property type="match status" value="1"/>
</dbReference>
<dbReference type="InterPro" id="IPR036034">
    <property type="entry name" value="PDZ_sf"/>
</dbReference>
<feature type="domain" description="PDZ" evidence="1">
    <location>
        <begin position="1"/>
        <end position="78"/>
    </location>
</feature>
<dbReference type="Proteomes" id="UP001529510">
    <property type="component" value="Unassembled WGS sequence"/>
</dbReference>
<dbReference type="AlphaFoldDB" id="A0ABD0NN44"/>
<dbReference type="SUPFAM" id="SSF50156">
    <property type="entry name" value="PDZ domain-like"/>
    <property type="match status" value="1"/>
</dbReference>
<accession>A0ABD0NN44</accession>
<dbReference type="InterPro" id="IPR001478">
    <property type="entry name" value="PDZ"/>
</dbReference>
<protein>
    <recommendedName>
        <fullName evidence="1">PDZ domain-containing protein</fullName>
    </recommendedName>
</protein>
<dbReference type="EMBL" id="JAMKFB020000021">
    <property type="protein sequence ID" value="KAL0163194.1"/>
    <property type="molecule type" value="Genomic_DNA"/>
</dbReference>
<dbReference type="PANTHER" id="PTHR46900">
    <property type="entry name" value="TYROSINE-PROTEIN PHOSPHATASE NON-RECEPTOR TYPE 13"/>
    <property type="match status" value="1"/>
</dbReference>
<proteinExistence type="predicted"/>
<reference evidence="2 3" key="1">
    <citation type="submission" date="2024-05" db="EMBL/GenBank/DDBJ databases">
        <title>Genome sequencing and assembly of Indian major carp, Cirrhinus mrigala (Hamilton, 1822).</title>
        <authorList>
            <person name="Mohindra V."/>
            <person name="Chowdhury L.M."/>
            <person name="Lal K."/>
            <person name="Jena J.K."/>
        </authorList>
    </citation>
    <scope>NUCLEOTIDE SEQUENCE [LARGE SCALE GENOMIC DNA]</scope>
    <source>
        <strain evidence="2">CM1030</strain>
        <tissue evidence="2">Blood</tissue>
    </source>
</reference>
<sequence>MEKPPVGGLGFSVIGGERGIFVKSITPGGTADTAGTLQVGDRLLKVNEDLMIGVSHSKAVTTIRKAKGLVHLIVSRPPDQMPNTYLGFLPLKSNGVNGNN</sequence>